<evidence type="ECO:0000313" key="4">
    <source>
        <dbReference type="Proteomes" id="UP000467201"/>
    </source>
</evidence>
<reference evidence="2 3" key="1">
    <citation type="submission" date="2016-01" db="EMBL/GenBank/DDBJ databases">
        <title>The new phylogeny of the genus Mycobacterium.</title>
        <authorList>
            <person name="Tarcisio F."/>
            <person name="Conor M."/>
            <person name="Antonella G."/>
            <person name="Elisabetta G."/>
            <person name="Giulia F.S."/>
            <person name="Sara T."/>
            <person name="Anna F."/>
            <person name="Clotilde B."/>
            <person name="Roberto B."/>
            <person name="Veronica D.S."/>
            <person name="Fabio R."/>
            <person name="Monica P."/>
            <person name="Olivier J."/>
            <person name="Enrico T."/>
            <person name="Nicola S."/>
        </authorList>
    </citation>
    <scope>NUCLEOTIDE SEQUENCE [LARGE SCALE GENOMIC DNA]</scope>
    <source>
        <strain evidence="2 3">DSM 44339</strain>
    </source>
</reference>
<dbReference type="KEGG" id="mdr:MDOR_20480"/>
<dbReference type="EMBL" id="AP022605">
    <property type="protein sequence ID" value="BBZ07879.1"/>
    <property type="molecule type" value="Genomic_DNA"/>
</dbReference>
<organism evidence="2 3">
    <name type="scientific">Mycolicibacterium doricum</name>
    <dbReference type="NCBI Taxonomy" id="126673"/>
    <lineage>
        <taxon>Bacteria</taxon>
        <taxon>Bacillati</taxon>
        <taxon>Actinomycetota</taxon>
        <taxon>Actinomycetes</taxon>
        <taxon>Mycobacteriales</taxon>
        <taxon>Mycobacteriaceae</taxon>
        <taxon>Mycolicibacterium</taxon>
    </lineage>
</organism>
<reference evidence="1" key="3">
    <citation type="submission" date="2020-02" db="EMBL/GenBank/DDBJ databases">
        <authorList>
            <person name="Matsumoto Y."/>
            <person name="Motooka D."/>
            <person name="Nakamura S."/>
        </authorList>
    </citation>
    <scope>NUCLEOTIDE SEQUENCE</scope>
    <source>
        <strain evidence="1">JCM 12405</strain>
    </source>
</reference>
<dbReference type="SUPFAM" id="SSF140736">
    <property type="entry name" value="Rv1873-like"/>
    <property type="match status" value="1"/>
</dbReference>
<proteinExistence type="predicted"/>
<evidence type="ECO:0000313" key="3">
    <source>
        <dbReference type="Proteomes" id="UP000193564"/>
    </source>
</evidence>
<sequence>MDAQNPLYVNVISELRAGHKRTHWIWFIFPQLRGLGRSPTAQHYGIASREEAVAYLEHKVLGPRLRECTRLVLAIEGRSAGEVFGSPDDLKLRSSMTLFARCTDDNADFLGVLEKFYGGEPDPATVQRLS</sequence>
<dbReference type="EMBL" id="LQOS01000072">
    <property type="protein sequence ID" value="ORV35668.1"/>
    <property type="molecule type" value="Genomic_DNA"/>
</dbReference>
<dbReference type="Pfam" id="PF08837">
    <property type="entry name" value="DUF1810"/>
    <property type="match status" value="1"/>
</dbReference>
<protein>
    <submittedName>
        <fullName evidence="2">Calpastatin</fullName>
    </submittedName>
</protein>
<dbReference type="AlphaFoldDB" id="A0A1X1SXC7"/>
<gene>
    <name evidence="2" type="ORF">AWC01_18750</name>
    <name evidence="1" type="ORF">MDOR_20480</name>
</gene>
<reference evidence="1 4" key="2">
    <citation type="journal article" date="2019" name="Emerg. Microbes Infect.">
        <title>Comprehensive subspecies identification of 175 nontuberculous mycobacteria species based on 7547 genomic profiles.</title>
        <authorList>
            <person name="Matsumoto Y."/>
            <person name="Kinjo T."/>
            <person name="Motooka D."/>
            <person name="Nabeya D."/>
            <person name="Jung N."/>
            <person name="Uechi K."/>
            <person name="Horii T."/>
            <person name="Iida T."/>
            <person name="Fujita J."/>
            <person name="Nakamura S."/>
        </authorList>
    </citation>
    <scope>NUCLEOTIDE SEQUENCE [LARGE SCALE GENOMIC DNA]</scope>
    <source>
        <strain evidence="1 4">JCM 12405</strain>
    </source>
</reference>
<evidence type="ECO:0000313" key="2">
    <source>
        <dbReference type="EMBL" id="ORV35668.1"/>
    </source>
</evidence>
<dbReference type="Gene3D" id="1.25.40.380">
    <property type="entry name" value="Protein of unknown function DUF1810"/>
    <property type="match status" value="1"/>
</dbReference>
<dbReference type="Proteomes" id="UP000193564">
    <property type="component" value="Unassembled WGS sequence"/>
</dbReference>
<accession>A0A1X1SXC7</accession>
<dbReference type="OrthoDB" id="9801870at2"/>
<dbReference type="PIRSF" id="PIRSF008546">
    <property type="entry name" value="UCP008546"/>
    <property type="match status" value="1"/>
</dbReference>
<evidence type="ECO:0000313" key="1">
    <source>
        <dbReference type="EMBL" id="BBZ07879.1"/>
    </source>
</evidence>
<dbReference type="InterPro" id="IPR014937">
    <property type="entry name" value="DUF1810"/>
</dbReference>
<name>A0A1X1SXC7_9MYCO</name>
<keyword evidence="3" id="KW-1185">Reference proteome</keyword>
<dbReference type="Proteomes" id="UP000467201">
    <property type="component" value="Chromosome"/>
</dbReference>
<dbReference type="InterPro" id="IPR036287">
    <property type="entry name" value="Rv1873-like_sf"/>
</dbReference>
<dbReference type="RefSeq" id="WP_085192885.1">
    <property type="nucleotide sequence ID" value="NZ_AP022605.1"/>
</dbReference>